<dbReference type="EMBL" id="LT669839">
    <property type="protein sequence ID" value="SHD76024.1"/>
    <property type="molecule type" value="Genomic_DNA"/>
</dbReference>
<dbReference type="AlphaFoldDB" id="M1Z515"/>
<evidence type="ECO:0000256" key="3">
    <source>
        <dbReference type="ARBA" id="ARBA00022884"/>
    </source>
</evidence>
<dbReference type="SUPFAM" id="SSF54995">
    <property type="entry name" value="Ribosomal protein S6"/>
    <property type="match status" value="1"/>
</dbReference>
<dbReference type="RefSeq" id="WP_005582417.1">
    <property type="nucleotide sequence ID" value="NZ_LT669839.1"/>
</dbReference>
<comment type="similarity">
    <text evidence="1 8">Belongs to the bacterial ribosomal protein bS6 family.</text>
</comment>
<dbReference type="GO" id="GO:0070181">
    <property type="term" value="F:small ribosomal subunit rRNA binding"/>
    <property type="evidence" value="ECO:0007669"/>
    <property type="project" value="TreeGrafter"/>
</dbReference>
<keyword evidence="5 8" id="KW-0687">Ribonucleoprotein</keyword>
<dbReference type="Gene3D" id="3.30.70.60">
    <property type="match status" value="1"/>
</dbReference>
<evidence type="ECO:0000256" key="7">
    <source>
        <dbReference type="ARBA" id="ARBA00035294"/>
    </source>
</evidence>
<evidence type="ECO:0000256" key="8">
    <source>
        <dbReference type="HAMAP-Rule" id="MF_00360"/>
    </source>
</evidence>
<dbReference type="GO" id="GO:0003735">
    <property type="term" value="F:structural constituent of ribosome"/>
    <property type="evidence" value="ECO:0007669"/>
    <property type="project" value="InterPro"/>
</dbReference>
<comment type="function">
    <text evidence="6 8">Binds together with bS18 to 16S ribosomal RNA.</text>
</comment>
<dbReference type="GO" id="GO:0006412">
    <property type="term" value="P:translation"/>
    <property type="evidence" value="ECO:0007669"/>
    <property type="project" value="UniProtKB-UniRule"/>
</dbReference>
<dbReference type="GO" id="GO:0005737">
    <property type="term" value="C:cytoplasm"/>
    <property type="evidence" value="ECO:0007669"/>
    <property type="project" value="UniProtKB-ARBA"/>
</dbReference>
<dbReference type="OrthoDB" id="9812702at2"/>
<evidence type="ECO:0000256" key="1">
    <source>
        <dbReference type="ARBA" id="ARBA00009512"/>
    </source>
</evidence>
<keyword evidence="3 8" id="KW-0694">RNA-binding</keyword>
<dbReference type="HOGENOM" id="CLU_113441_5_1_9"/>
<dbReference type="Proteomes" id="UP000245423">
    <property type="component" value="Chromosome 1"/>
</dbReference>
<reference evidence="9 10" key="1">
    <citation type="submission" date="2016-11" db="EMBL/GenBank/DDBJ databases">
        <authorList>
            <person name="Manzoor S."/>
        </authorList>
    </citation>
    <scope>NUCLEOTIDE SEQUENCE [LARGE SCALE GENOMIC DNA]</scope>
    <source>
        <strain evidence="9">Clostridium ultunense strain Esp</strain>
    </source>
</reference>
<protein>
    <recommendedName>
        <fullName evidence="7 8">Small ribosomal subunit protein bS6</fullName>
    </recommendedName>
</protein>
<dbReference type="GO" id="GO:0005840">
    <property type="term" value="C:ribosome"/>
    <property type="evidence" value="ECO:0007669"/>
    <property type="project" value="UniProtKB-KW"/>
</dbReference>
<dbReference type="InterPro" id="IPR035980">
    <property type="entry name" value="Ribosomal_bS6_sf"/>
</dbReference>
<keyword evidence="4 8" id="KW-0689">Ribosomal protein</keyword>
<dbReference type="InterPro" id="IPR014717">
    <property type="entry name" value="Transl_elong_EF1B/ribsomal_bS6"/>
</dbReference>
<evidence type="ECO:0000256" key="6">
    <source>
        <dbReference type="ARBA" id="ARBA00035104"/>
    </source>
</evidence>
<proteinExistence type="inferred from homology"/>
<evidence type="ECO:0000313" key="9">
    <source>
        <dbReference type="EMBL" id="SHD76024.1"/>
    </source>
</evidence>
<gene>
    <name evidence="8 9" type="primary">rpsF</name>
    <name evidence="9" type="ORF">CUESP1_0640</name>
</gene>
<dbReference type="GO" id="GO:1990904">
    <property type="term" value="C:ribonucleoprotein complex"/>
    <property type="evidence" value="ECO:0007669"/>
    <property type="project" value="UniProtKB-KW"/>
</dbReference>
<organism evidence="9 10">
    <name type="scientific">[Clostridium] ultunense Esp</name>
    <dbReference type="NCBI Taxonomy" id="1288971"/>
    <lineage>
        <taxon>Bacteria</taxon>
        <taxon>Bacillati</taxon>
        <taxon>Bacillota</taxon>
        <taxon>Tissierellia</taxon>
        <taxon>Tissierellales</taxon>
        <taxon>Tepidimicrobiaceae</taxon>
        <taxon>Schnuerera</taxon>
    </lineage>
</organism>
<evidence type="ECO:0000313" key="10">
    <source>
        <dbReference type="Proteomes" id="UP000245423"/>
    </source>
</evidence>
<dbReference type="PANTHER" id="PTHR21011">
    <property type="entry name" value="MITOCHONDRIAL 28S RIBOSOMAL PROTEIN S6"/>
    <property type="match status" value="1"/>
</dbReference>
<dbReference type="FunFam" id="3.30.70.60:FF:000002">
    <property type="entry name" value="30S ribosomal protein S6"/>
    <property type="match status" value="1"/>
</dbReference>
<dbReference type="NCBIfam" id="TIGR00166">
    <property type="entry name" value="S6"/>
    <property type="match status" value="1"/>
</dbReference>
<keyword evidence="2 8" id="KW-0699">rRNA-binding</keyword>
<dbReference type="Pfam" id="PF01250">
    <property type="entry name" value="Ribosomal_S6"/>
    <property type="match status" value="1"/>
</dbReference>
<dbReference type="CDD" id="cd00473">
    <property type="entry name" value="bS6"/>
    <property type="match status" value="1"/>
</dbReference>
<name>M1Z515_9FIRM</name>
<evidence type="ECO:0000256" key="4">
    <source>
        <dbReference type="ARBA" id="ARBA00022980"/>
    </source>
</evidence>
<keyword evidence="10" id="KW-1185">Reference proteome</keyword>
<dbReference type="InterPro" id="IPR000529">
    <property type="entry name" value="Ribosomal_bS6"/>
</dbReference>
<accession>M1Z515</accession>
<dbReference type="PANTHER" id="PTHR21011:SF1">
    <property type="entry name" value="SMALL RIBOSOMAL SUBUNIT PROTEIN BS6M"/>
    <property type="match status" value="1"/>
</dbReference>
<evidence type="ECO:0000256" key="5">
    <source>
        <dbReference type="ARBA" id="ARBA00023274"/>
    </source>
</evidence>
<dbReference type="InterPro" id="IPR020814">
    <property type="entry name" value="Ribosomal_S6_plastid/chlpt"/>
</dbReference>
<evidence type="ECO:0000256" key="2">
    <source>
        <dbReference type="ARBA" id="ARBA00022730"/>
    </source>
</evidence>
<sequence>MRKYEAVFIFVPTLEDETRNQLFDRLKGIIESNGTISNVDEWGVRKLAYEINDISEGYYIVVNFESTPEIVEELDRVCKISDSIMRHMIIREDE</sequence>
<dbReference type="HAMAP" id="MF_00360">
    <property type="entry name" value="Ribosomal_bS6"/>
    <property type="match status" value="1"/>
</dbReference>